<reference evidence="1 2" key="1">
    <citation type="submission" date="2023-09" db="EMBL/GenBank/DDBJ databases">
        <authorList>
            <person name="Zhai L."/>
        </authorList>
    </citation>
    <scope>NUCLEOTIDE SEQUENCE [LARGE SCALE GENOMIC DNA]</scope>
    <source>
        <strain evidence="1 2">5 N-1</strain>
    </source>
</reference>
<proteinExistence type="predicted"/>
<keyword evidence="2" id="KW-1185">Reference proteome</keyword>
<comment type="caution">
    <text evidence="1">The sequence shown here is derived from an EMBL/GenBank/DDBJ whole genome shotgun (WGS) entry which is preliminary data.</text>
</comment>
<protein>
    <submittedName>
        <fullName evidence="1">Uncharacterized protein</fullName>
    </submittedName>
</protein>
<dbReference type="Gene3D" id="1.10.357.20">
    <property type="entry name" value="SLC41 divalent cation transporters, integral membrane domain"/>
    <property type="match status" value="1"/>
</dbReference>
<evidence type="ECO:0000313" key="1">
    <source>
        <dbReference type="EMBL" id="MDR5587481.1"/>
    </source>
</evidence>
<accession>A0ABU1EGG4</accession>
<dbReference type="EMBL" id="JAVJAN010000019">
    <property type="protein sequence ID" value="MDR5587481.1"/>
    <property type="molecule type" value="Genomic_DNA"/>
</dbReference>
<organism evidence="1 2">
    <name type="scientific">Clostridium aquiflavi</name>
    <dbReference type="NCBI Taxonomy" id="3073603"/>
    <lineage>
        <taxon>Bacteria</taxon>
        <taxon>Bacillati</taxon>
        <taxon>Bacillota</taxon>
        <taxon>Clostridia</taxon>
        <taxon>Eubacteriales</taxon>
        <taxon>Clostridiaceae</taxon>
        <taxon>Clostridium</taxon>
    </lineage>
</organism>
<dbReference type="SUPFAM" id="SSF161093">
    <property type="entry name" value="MgtE membrane domain-like"/>
    <property type="match status" value="1"/>
</dbReference>
<gene>
    <name evidence="1" type="ORF">RGC78_08360</name>
</gene>
<name>A0ABU1EGG4_9CLOT</name>
<dbReference type="Proteomes" id="UP001256646">
    <property type="component" value="Unassembled WGS sequence"/>
</dbReference>
<sequence length="65" mass="7019">MNSVDIAKIISEGAIMTIEFLDLKADMTVVDKEDRIVGIITAFIPMLMDTGGNAGSQSFTLIIKD</sequence>
<dbReference type="InterPro" id="IPR036739">
    <property type="entry name" value="SLC41_membr_dom_sf"/>
</dbReference>
<evidence type="ECO:0000313" key="2">
    <source>
        <dbReference type="Proteomes" id="UP001256646"/>
    </source>
</evidence>